<dbReference type="STRING" id="1109443.G4TM71"/>
<evidence type="ECO:0000256" key="1">
    <source>
        <dbReference type="SAM" id="MobiDB-lite"/>
    </source>
</evidence>
<dbReference type="InterPro" id="IPR009057">
    <property type="entry name" value="Homeodomain-like_sf"/>
</dbReference>
<dbReference type="Gene3D" id="1.10.10.60">
    <property type="entry name" value="Homeodomain-like"/>
    <property type="match status" value="1"/>
</dbReference>
<sequence>MFSGQTFYIFPTERDVEVMDLIQLITDHGGVVFDYHRKGYYKNDPALKQGHGIVLVDPSQPYAPELFQRRVRVNEAQNTRLEYVNWGYIRFSLDTNEVLSVDEAMDSLVFNRTAESNGGWRIHLSPKLGFSEQRFEKIKEQITLRGGQIVEDKEEADIIILPDDPDILEEGRTNYRGNPETRVESYRWLVETIKRQYIKFTPPEIKFMPGTPVLKRTPFTEQEREHLVRYMGAHCHPSGSGRMGHNLYIKMCEEKEWAKAHPWRSWREQYKKNSKKFDEDIYKWQKAHPAKFADGHGRDTRRNPPGRRRIQAKRLVRKADMYQSDVEEEDEGDASRDEQRTRPTFPPSRKRRQPDISSEDEQPPASADEEELQDYGIGGDEVGMDTGEQFDEVLDAMPKSTPPRVEAVPPSKRMKYSTGDDVSRTLVGRPSSAVPSFSRNQRSTPQPQSSRAGPAASTAKSEQYYGIVSDLDEPDEEDEDWEEKLVREAKSSTDDHYSGSSRPAGLPPNLDQQSVRKSLAKKSRGSLKAYPTTHQDEEEEAREEATIPARTFKRPKARRLSSSQKPGKSIQATYSNGGVEIPDIDSVRLRSVARKQRWPILEV</sequence>
<feature type="compositionally biased region" description="Polar residues" evidence="1">
    <location>
        <begin position="433"/>
        <end position="451"/>
    </location>
</feature>
<dbReference type="CDD" id="cd11655">
    <property type="entry name" value="rap1_myb-like"/>
    <property type="match status" value="1"/>
</dbReference>
<comment type="caution">
    <text evidence="3">The sequence shown here is derived from an EMBL/GenBank/DDBJ whole genome shotgun (WGS) entry which is preliminary data.</text>
</comment>
<dbReference type="Proteomes" id="UP000007148">
    <property type="component" value="Unassembled WGS sequence"/>
</dbReference>
<dbReference type="EMBL" id="CAFZ01000163">
    <property type="protein sequence ID" value="CCA72414.1"/>
    <property type="molecule type" value="Genomic_DNA"/>
</dbReference>
<reference evidence="3 4" key="1">
    <citation type="journal article" date="2011" name="PLoS Pathog.">
        <title>Endophytic Life Strategies Decoded by Genome and Transcriptome Analyses of the Mutualistic Root Symbiont Piriformospora indica.</title>
        <authorList>
            <person name="Zuccaro A."/>
            <person name="Lahrmann U."/>
            <person name="Guldener U."/>
            <person name="Langen G."/>
            <person name="Pfiffi S."/>
            <person name="Biedenkopf D."/>
            <person name="Wong P."/>
            <person name="Samans B."/>
            <person name="Grimm C."/>
            <person name="Basiewicz M."/>
            <person name="Murat C."/>
            <person name="Martin F."/>
            <person name="Kogel K.H."/>
        </authorList>
    </citation>
    <scope>NUCLEOTIDE SEQUENCE [LARGE SCALE GENOMIC DNA]</scope>
    <source>
        <strain evidence="3 4">DSM 11827</strain>
    </source>
</reference>
<proteinExistence type="predicted"/>
<dbReference type="PROSITE" id="PS50172">
    <property type="entry name" value="BRCT"/>
    <property type="match status" value="1"/>
</dbReference>
<name>G4TM71_SERID</name>
<feature type="compositionally biased region" description="Acidic residues" evidence="1">
    <location>
        <begin position="357"/>
        <end position="373"/>
    </location>
</feature>
<dbReference type="eggNOG" id="ENOG502RB6U">
    <property type="taxonomic scope" value="Eukaryota"/>
</dbReference>
<protein>
    <recommendedName>
        <fullName evidence="2">BRCT domain-containing protein</fullName>
    </recommendedName>
</protein>
<keyword evidence="4" id="KW-1185">Reference proteome</keyword>
<dbReference type="InterPro" id="IPR001357">
    <property type="entry name" value="BRCT_dom"/>
</dbReference>
<dbReference type="SUPFAM" id="SSF46689">
    <property type="entry name" value="Homeodomain-like"/>
    <property type="match status" value="1"/>
</dbReference>
<feature type="compositionally biased region" description="Basic residues" evidence="1">
    <location>
        <begin position="304"/>
        <end position="316"/>
    </location>
</feature>
<evidence type="ECO:0000259" key="2">
    <source>
        <dbReference type="PROSITE" id="PS50172"/>
    </source>
</evidence>
<dbReference type="OrthoDB" id="435460at2759"/>
<feature type="compositionally biased region" description="Basic and acidic residues" evidence="1">
    <location>
        <begin position="483"/>
        <end position="497"/>
    </location>
</feature>
<evidence type="ECO:0000313" key="3">
    <source>
        <dbReference type="EMBL" id="CCA72414.1"/>
    </source>
</evidence>
<dbReference type="InParanoid" id="G4TM71"/>
<gene>
    <name evidence="3" type="ORF">PIIN_06349</name>
</gene>
<evidence type="ECO:0000313" key="4">
    <source>
        <dbReference type="Proteomes" id="UP000007148"/>
    </source>
</evidence>
<feature type="compositionally biased region" description="Polar residues" evidence="1">
    <location>
        <begin position="560"/>
        <end position="576"/>
    </location>
</feature>
<accession>G4TM71</accession>
<feature type="compositionally biased region" description="Basic and acidic residues" evidence="1">
    <location>
        <begin position="291"/>
        <end position="302"/>
    </location>
</feature>
<feature type="region of interest" description="Disordered" evidence="1">
    <location>
        <begin position="289"/>
        <end position="580"/>
    </location>
</feature>
<organism evidence="3 4">
    <name type="scientific">Serendipita indica (strain DSM 11827)</name>
    <name type="common">Root endophyte fungus</name>
    <name type="synonym">Piriformospora indica</name>
    <dbReference type="NCBI Taxonomy" id="1109443"/>
    <lineage>
        <taxon>Eukaryota</taxon>
        <taxon>Fungi</taxon>
        <taxon>Dikarya</taxon>
        <taxon>Basidiomycota</taxon>
        <taxon>Agaricomycotina</taxon>
        <taxon>Agaricomycetes</taxon>
        <taxon>Sebacinales</taxon>
        <taxon>Serendipitaceae</taxon>
        <taxon>Serendipita</taxon>
    </lineage>
</organism>
<feature type="compositionally biased region" description="Acidic residues" evidence="1">
    <location>
        <begin position="470"/>
        <end position="482"/>
    </location>
</feature>
<dbReference type="HOGENOM" id="CLU_452767_0_0_1"/>
<feature type="domain" description="BRCT" evidence="2">
    <location>
        <begin position="1"/>
        <end position="106"/>
    </location>
</feature>
<dbReference type="AlphaFoldDB" id="G4TM71"/>